<feature type="compositionally biased region" description="Polar residues" evidence="9">
    <location>
        <begin position="515"/>
        <end position="538"/>
    </location>
</feature>
<evidence type="ECO:0000256" key="2">
    <source>
        <dbReference type="ARBA" id="ARBA00022723"/>
    </source>
</evidence>
<keyword evidence="6" id="KW-0805">Transcription regulation</keyword>
<feature type="compositionally biased region" description="Polar residues" evidence="9">
    <location>
        <begin position="496"/>
        <end position="506"/>
    </location>
</feature>
<feature type="compositionally biased region" description="Pro residues" evidence="9">
    <location>
        <begin position="615"/>
        <end position="625"/>
    </location>
</feature>
<feature type="compositionally biased region" description="Polar residues" evidence="9">
    <location>
        <begin position="39"/>
        <end position="64"/>
    </location>
</feature>
<dbReference type="Proteomes" id="UP000326759">
    <property type="component" value="Unassembled WGS sequence"/>
</dbReference>
<reference evidence="10 11" key="1">
    <citation type="journal article" date="2019" name="PLoS Biol.">
        <title>Sex chromosomes control vertical transmission of feminizing Wolbachia symbionts in an isopod.</title>
        <authorList>
            <person name="Becking T."/>
            <person name="Chebbi M.A."/>
            <person name="Giraud I."/>
            <person name="Moumen B."/>
            <person name="Laverre T."/>
            <person name="Caubet Y."/>
            <person name="Peccoud J."/>
            <person name="Gilbert C."/>
            <person name="Cordaux R."/>
        </authorList>
    </citation>
    <scope>NUCLEOTIDE SEQUENCE [LARGE SCALE GENOMIC DNA]</scope>
    <source>
        <strain evidence="10">ANa2</strain>
        <tissue evidence="10">Whole body excluding digestive tract and cuticle</tissue>
    </source>
</reference>
<dbReference type="EMBL" id="SEYY01019999">
    <property type="protein sequence ID" value="KAB7497719.1"/>
    <property type="molecule type" value="Genomic_DNA"/>
</dbReference>
<organism evidence="10 11">
    <name type="scientific">Armadillidium nasatum</name>
    <dbReference type="NCBI Taxonomy" id="96803"/>
    <lineage>
        <taxon>Eukaryota</taxon>
        <taxon>Metazoa</taxon>
        <taxon>Ecdysozoa</taxon>
        <taxon>Arthropoda</taxon>
        <taxon>Crustacea</taxon>
        <taxon>Multicrustacea</taxon>
        <taxon>Malacostraca</taxon>
        <taxon>Eumalacostraca</taxon>
        <taxon>Peracarida</taxon>
        <taxon>Isopoda</taxon>
        <taxon>Oniscidea</taxon>
        <taxon>Crinocheta</taxon>
        <taxon>Armadillidiidae</taxon>
        <taxon>Armadillidium</taxon>
    </lineage>
</organism>
<feature type="compositionally biased region" description="Low complexity" evidence="9">
    <location>
        <begin position="1910"/>
        <end position="1953"/>
    </location>
</feature>
<feature type="compositionally biased region" description="Low complexity" evidence="9">
    <location>
        <begin position="945"/>
        <end position="958"/>
    </location>
</feature>
<comment type="caution">
    <text evidence="10">The sequence shown here is derived from an EMBL/GenBank/DDBJ whole genome shotgun (WGS) entry which is preliminary data.</text>
</comment>
<feature type="region of interest" description="Disordered" evidence="9">
    <location>
        <begin position="2430"/>
        <end position="2466"/>
    </location>
</feature>
<feature type="compositionally biased region" description="Basic residues" evidence="9">
    <location>
        <begin position="860"/>
        <end position="871"/>
    </location>
</feature>
<feature type="compositionally biased region" description="Low complexity" evidence="9">
    <location>
        <begin position="999"/>
        <end position="1010"/>
    </location>
</feature>
<feature type="region of interest" description="Disordered" evidence="9">
    <location>
        <begin position="91"/>
        <end position="132"/>
    </location>
</feature>
<evidence type="ECO:0000256" key="7">
    <source>
        <dbReference type="ARBA" id="ARBA00023163"/>
    </source>
</evidence>
<feature type="compositionally biased region" description="Acidic residues" evidence="9">
    <location>
        <begin position="2742"/>
        <end position="2754"/>
    </location>
</feature>
<keyword evidence="8" id="KW-0539">Nucleus</keyword>
<dbReference type="GO" id="GO:0008270">
    <property type="term" value="F:zinc ion binding"/>
    <property type="evidence" value="ECO:0007669"/>
    <property type="project" value="UniProtKB-KW"/>
</dbReference>
<evidence type="ECO:0000256" key="9">
    <source>
        <dbReference type="SAM" id="MobiDB-lite"/>
    </source>
</evidence>
<keyword evidence="2" id="KW-0479">Metal-binding</keyword>
<feature type="region of interest" description="Disordered" evidence="9">
    <location>
        <begin position="2739"/>
        <end position="2760"/>
    </location>
</feature>
<feature type="compositionally biased region" description="Polar residues" evidence="9">
    <location>
        <begin position="962"/>
        <end position="978"/>
    </location>
</feature>
<evidence type="ECO:0000256" key="1">
    <source>
        <dbReference type="ARBA" id="ARBA00004123"/>
    </source>
</evidence>
<keyword evidence="3" id="KW-0677">Repeat</keyword>
<evidence type="ECO:0000313" key="10">
    <source>
        <dbReference type="EMBL" id="KAB7497719.1"/>
    </source>
</evidence>
<comment type="subcellular location">
    <subcellularLocation>
        <location evidence="1">Nucleus</location>
    </subcellularLocation>
</comment>
<dbReference type="GO" id="GO:0003713">
    <property type="term" value="F:transcription coactivator activity"/>
    <property type="evidence" value="ECO:0007669"/>
    <property type="project" value="TreeGrafter"/>
</dbReference>
<protein>
    <submittedName>
        <fullName evidence="10">Histone-lysine N-methyltransferase 2C</fullName>
    </submittedName>
</protein>
<gene>
    <name evidence="10" type="primary">KMT2C</name>
    <name evidence="10" type="ORF">Anas_07518</name>
</gene>
<feature type="region of interest" description="Disordered" evidence="9">
    <location>
        <begin position="919"/>
        <end position="1041"/>
    </location>
</feature>
<dbReference type="GO" id="GO:0032259">
    <property type="term" value="P:methylation"/>
    <property type="evidence" value="ECO:0007669"/>
    <property type="project" value="UniProtKB-KW"/>
</dbReference>
<feature type="compositionally biased region" description="Low complexity" evidence="9">
    <location>
        <begin position="1309"/>
        <end position="1324"/>
    </location>
</feature>
<keyword evidence="5" id="KW-0862">Zinc</keyword>
<evidence type="ECO:0000256" key="6">
    <source>
        <dbReference type="ARBA" id="ARBA00023015"/>
    </source>
</evidence>
<feature type="compositionally biased region" description="Basic residues" evidence="9">
    <location>
        <begin position="2271"/>
        <end position="2284"/>
    </location>
</feature>
<dbReference type="PANTHER" id="PTHR45888">
    <property type="entry name" value="HL01030P-RELATED"/>
    <property type="match status" value="1"/>
</dbReference>
<keyword evidence="11" id="KW-1185">Reference proteome</keyword>
<feature type="region of interest" description="Disordered" evidence="9">
    <location>
        <begin position="2139"/>
        <end position="2160"/>
    </location>
</feature>
<feature type="region of interest" description="Disordered" evidence="9">
    <location>
        <begin position="1307"/>
        <end position="1333"/>
    </location>
</feature>
<feature type="region of interest" description="Disordered" evidence="9">
    <location>
        <begin position="146"/>
        <end position="185"/>
    </location>
</feature>
<feature type="region of interest" description="Disordered" evidence="9">
    <location>
        <begin position="606"/>
        <end position="666"/>
    </location>
</feature>
<keyword evidence="4" id="KW-0863">Zinc-finger</keyword>
<evidence type="ECO:0000256" key="3">
    <source>
        <dbReference type="ARBA" id="ARBA00022737"/>
    </source>
</evidence>
<evidence type="ECO:0000256" key="5">
    <source>
        <dbReference type="ARBA" id="ARBA00022833"/>
    </source>
</evidence>
<keyword evidence="10" id="KW-0489">Methyltransferase</keyword>
<feature type="region of interest" description="Disordered" evidence="9">
    <location>
        <begin position="860"/>
        <end position="884"/>
    </location>
</feature>
<feature type="region of interest" description="Disordered" evidence="9">
    <location>
        <begin position="2236"/>
        <end position="2305"/>
    </location>
</feature>
<dbReference type="GO" id="GO:0044666">
    <property type="term" value="C:MLL3/4 complex"/>
    <property type="evidence" value="ECO:0007669"/>
    <property type="project" value="TreeGrafter"/>
</dbReference>
<name>A0A5N5SVL6_9CRUS</name>
<keyword evidence="7" id="KW-0804">Transcription</keyword>
<evidence type="ECO:0000313" key="11">
    <source>
        <dbReference type="Proteomes" id="UP000326759"/>
    </source>
</evidence>
<accession>A0A5N5SVL6</accession>
<dbReference type="PANTHER" id="PTHR45888:SF6">
    <property type="entry name" value="HL01030P-RELATED"/>
    <property type="match status" value="1"/>
</dbReference>
<feature type="region of interest" description="Disordered" evidence="9">
    <location>
        <begin position="1873"/>
        <end position="1981"/>
    </location>
</feature>
<sequence length="2834" mass="307232">MSLFHTVNKYVKATNFLKFHLGKFEEYQRALKSQEKESGSNVGMSSQEIKQMSSHGSLRFSTPHGQLKSNVSLLQRGSAVRYQSGITIAHSRSVASNPSQNEVSPLEGSSLHQSPHATDSPSHSQNVRFHSPLNDGMLQASKLEDNLRSSDEVPPNRVVTSDYSVPVGGNYTQPPSTPRPHDDHSFMTQQHAQQSIQNQPIKQDTQPNSLREVIQHKQIQQSKWDDGNNTTLNQNLPSLSRVQGQFRHPLPPIGSSQQVRMRLPGPQTIITQSTNSSIQHFDPRMRVVVQQQQRVQQEQQQQLQTEQSKQQHQIIYNQQHTVSESRQTPQQISVERFENLSFSQQQTLQQQILALKTQKAQNISELPESVTRELEQLEKEQKKIKQSNPNEVEMENQDLSQMDDDLLSGIGDFKDLLEYAVSERDRIAETVDTRLPNNLFDNLEDEEHKVSQMKKERNANVAVQETQRQLMYQQSPAPNTDAPSTIGHSPSMGPSPVQNHPSNQPSPILIGQGPHSGSASAPATPGTQSPVAQTTGQVVSVGPSSGPLIGSVRMSNNSNVGVISPQGQMHGRSVVQIQSQIHPSQQGYATGPLPRMICQPGSTHLIRQHQSPTGHHPPPPPPYPGHSPSYARPQLPQVLTGDGLMVRTPIGSPLGGGPPVMRPQTHSPVMGNAPPLLMGGPHRMPLTPHLGGSQALRRPLLLQEQRLLIEDIIEEEKREQMKQQKAVTVQQHQSMPEGTIVGSPNIIRPSYQRLTSPINSGQMYSTPGSGPTLSRPVRPVDPGLHPALLQAGSRPSSSISQANLAIKTFPPPPLPPDNPQTDADFQMQQQYENWLNQQNNLIAAQQKHYDTEIAKLRRQRKSLNSRQRTLRKNGQELNEADASELDRIQKETTIIQRQLESCRKSSRQHTMLINEYHTKKKQRQMQILQSHSPSSVISGSQQTLISGASPIGPSGSSPMHATPQSPLMSHSPSSQHSMGMSPMVPSPHTPVASPNPAAVPQHSPHSMVVPVPHPSPDHGGPFSPQTRMPSPSNTGTFSSSQSVNHSIIGHQSMRVRMPVLSPGNPGNPGNQMSSHMMVIRPNYSPGPILSQATRPTIGIETSSILKMRPSGSGPVPSPSSSGICHSPVGPVPSPVSSIGIKPSPVQCGLKSPAPLSSPQMQSHITDNPGTPLTPRSNEMMGNPPTPHSDHGGFTSRVSSPHHSILTPTPPSPYVSCSSVMNNNIISDVSGVGGTFGTVNENNPNSEISGTLETISNVGGGGGANNNIAPIPCTFPTFSRYGHFTFGLKGGSLIRSRWGFLKFGLRGGQPSPVEESSVSTNTTETISASNSATMQQTPAVCTSIITSLSSSDNQPSKTENELQDDSSSKILKSVNFDTTEEGLAVIALRNSRISGGSSVIGISQPAYASAISTTSSIYSLPYSKVVVPEPCKSEIPPSSRHQAVIGIPGGGAIPSQSSIYPTPGIDASGVRIPRVVSTANYSVPNSYSSVDSSSSEVDRSKAIFVEGGGGGLVTHISSSTNTSSLIPSPIMSVKTTSSSLVTNVSKHPLISLAKDVNTLATVVSASNQVSLALSLGTTKSDVMRTQNPISSILSTSSESCISSLQETSPALRFVSSLPQKSSLGSLISSPLDGSFADHSPQQKNIVSTCGSVDQQVPLMESTTIAESSTAVSSIYSTKSLSSQNTNVVSTLNAPSSIAVAARTPTHTLHHLPQQRLPVVLAAASQNSPALQVVTQQGQIVSSNLNGQSTRIIGTAIQPQPSNIVVHNQFGGHISSAHQMLQLPSLTHLNTNQLTRTQVVQSLSQYSHVVQSSPSGQLFVQHQQPTGMVLASNGSHVRMVGQQVMMQPGVIRGSSVMVKSSSQVQGSVKMMMIHNSGQRTPTPPPPSRQTPIMPPPAAKSPVLHSASPISRVSPAPSPVTHSVSPHSPQIKSHSPLISSPVSSPQLSLTPTPLTSGNQSVTFRKEKEEENNLLQKTSEAEQTLQQTTSNFNVIRTSRSDSGEGNVKEVHIPSAPNALLKQLLQNAGCSSGGAQGQLVIQPNPNQQSNTNAILNTSTSQAARSGIGPHQVTTVISSNIHSSENQSLSTAQMSTQSLGSLPPQTVIVSQTTSGGNIYTTQVSQGQIQTIIPTTQYIRQVGTGQTVSVPNSSSRTPPGLHTSSNVSGQYGLNQVHVGVSSNQGRSQQLVQSPTNTSSLQNIYISNALQNSPRLSPVLTQNTSLAERIDNNPSVKTEMRVVIPDSGGNCSGPSTGGDHTPELNTPNDSCDDPEEAKKAKKRAQNQARRKSQSKDNKVQPAKRPRQGSRVEEDYESYIEGMMTQLRAMPPLSVLEPDVPRNFNVCPIYGCGDLSKLGRKDYNHKHGLLIGPEGSATVKDMNDHYNTQPFGPNKPLVSPVKKGPTQRGFYNQEFTPPKIGLPLDEYSNELDISLNSKSVGLSGRESDSPDTVLSSSSPECVMPESPPSFKGLRLVDMDDDPVDEQRDRSISPAVPLLVPFPVKPIALSAADDDKKFWEFKDNKENYPSNFTNISIKSKVGLTPALPLKDMGNVTVSLTLSSQAGHDVSHVLRSLANLLNIPPPMTYDITDFTWDNNIKMRQMYKQFGGKEGKEQSVDMQSVLNGVIKFCKQCNSLIIQNIFNKKLAEMPFLSKDEWEGVDDISFCSKNCYIQFALAHRVVIDDKTGNLCSHLDGLGRMRSSEDFLNRKDNISISDDFIHDWNKDESLKEVLKVPHFEDERRGVKHKFEDDKEEIEEEEEEEEYPKQADGKRFRGHQYKYWTRETHSLPDKYEMPTNKEMTDLLFGMRITYRMSRLPEDSRQCSLCPLYGDYVSDGPSRSFEL</sequence>
<feature type="compositionally biased region" description="Polar residues" evidence="9">
    <location>
        <begin position="1154"/>
        <end position="1176"/>
    </location>
</feature>
<dbReference type="OrthoDB" id="308383at2759"/>
<dbReference type="GO" id="GO:0042800">
    <property type="term" value="F:histone H3K4 methyltransferase activity"/>
    <property type="evidence" value="ECO:0007669"/>
    <property type="project" value="TreeGrafter"/>
</dbReference>
<dbReference type="GO" id="GO:0045944">
    <property type="term" value="P:positive regulation of transcription by RNA polymerase II"/>
    <property type="evidence" value="ECO:0007669"/>
    <property type="project" value="TreeGrafter"/>
</dbReference>
<feature type="compositionally biased region" description="Low complexity" evidence="9">
    <location>
        <begin position="2441"/>
        <end position="2450"/>
    </location>
</feature>
<keyword evidence="10" id="KW-0808">Transferase</keyword>
<proteinExistence type="predicted"/>
<evidence type="ECO:0000256" key="4">
    <source>
        <dbReference type="ARBA" id="ARBA00022771"/>
    </source>
</evidence>
<evidence type="ECO:0000256" key="8">
    <source>
        <dbReference type="ARBA" id="ARBA00023242"/>
    </source>
</evidence>
<feature type="compositionally biased region" description="Polar residues" evidence="9">
    <location>
        <begin position="93"/>
        <end position="103"/>
    </location>
</feature>
<feature type="compositionally biased region" description="Polar residues" evidence="9">
    <location>
        <begin position="924"/>
        <end position="944"/>
    </location>
</feature>
<feature type="region of interest" description="Disordered" evidence="9">
    <location>
        <begin position="1148"/>
        <end position="1191"/>
    </location>
</feature>
<feature type="compositionally biased region" description="Polar residues" evidence="9">
    <location>
        <begin position="1023"/>
        <end position="1041"/>
    </location>
</feature>
<feature type="compositionally biased region" description="Pro residues" evidence="9">
    <location>
        <begin position="1879"/>
        <end position="1896"/>
    </location>
</feature>
<feature type="region of interest" description="Disordered" evidence="9">
    <location>
        <begin position="475"/>
        <end position="550"/>
    </location>
</feature>
<feature type="compositionally biased region" description="Polar residues" evidence="9">
    <location>
        <begin position="1972"/>
        <end position="1981"/>
    </location>
</feature>
<feature type="compositionally biased region" description="Polar residues" evidence="9">
    <location>
        <begin position="475"/>
        <end position="488"/>
    </location>
</feature>
<feature type="compositionally biased region" description="Polar residues" evidence="9">
    <location>
        <begin position="110"/>
        <end position="128"/>
    </location>
</feature>
<feature type="region of interest" description="Disordered" evidence="9">
    <location>
        <begin position="32"/>
        <end position="64"/>
    </location>
</feature>